<comment type="subcellular location">
    <subcellularLocation>
        <location evidence="1">Membrane</location>
        <topology evidence="1">Multi-pass membrane protein</topology>
    </subcellularLocation>
</comment>
<evidence type="ECO:0000313" key="7">
    <source>
        <dbReference type="EMBL" id="TCT14219.1"/>
    </source>
</evidence>
<evidence type="ECO:0000256" key="2">
    <source>
        <dbReference type="ARBA" id="ARBA00022448"/>
    </source>
</evidence>
<feature type="transmembrane region" description="Helical" evidence="6">
    <location>
        <begin position="400"/>
        <end position="424"/>
    </location>
</feature>
<dbReference type="EMBL" id="SMAL01000006">
    <property type="protein sequence ID" value="TCT14219.1"/>
    <property type="molecule type" value="Genomic_DNA"/>
</dbReference>
<reference evidence="7 8" key="1">
    <citation type="submission" date="2019-03" db="EMBL/GenBank/DDBJ databases">
        <title>Genomic Encyclopedia of Type Strains, Phase IV (KMG-IV): sequencing the most valuable type-strain genomes for metagenomic binning, comparative biology and taxonomic classification.</title>
        <authorList>
            <person name="Goeker M."/>
        </authorList>
    </citation>
    <scope>NUCLEOTIDE SEQUENCE [LARGE SCALE GENOMIC DNA]</scope>
    <source>
        <strain evidence="7 8">DSM 24629</strain>
    </source>
</reference>
<keyword evidence="8" id="KW-1185">Reference proteome</keyword>
<accession>A0A4R3MNF5</accession>
<evidence type="ECO:0000313" key="8">
    <source>
        <dbReference type="Proteomes" id="UP000294902"/>
    </source>
</evidence>
<dbReference type="PANTHER" id="PTHR11616">
    <property type="entry name" value="SODIUM/CHLORIDE DEPENDENT TRANSPORTER"/>
    <property type="match status" value="1"/>
</dbReference>
<feature type="transmembrane region" description="Helical" evidence="6">
    <location>
        <begin position="262"/>
        <end position="286"/>
    </location>
</feature>
<keyword evidence="2" id="KW-0813">Transport</keyword>
<evidence type="ECO:0000256" key="3">
    <source>
        <dbReference type="ARBA" id="ARBA00022692"/>
    </source>
</evidence>
<feature type="transmembrane region" description="Helical" evidence="6">
    <location>
        <begin position="79"/>
        <end position="98"/>
    </location>
</feature>
<dbReference type="NCBIfam" id="NF037979">
    <property type="entry name" value="Na_transp"/>
    <property type="match status" value="1"/>
</dbReference>
<keyword evidence="5 6" id="KW-0472">Membrane</keyword>
<dbReference type="AlphaFoldDB" id="A0A4R3MNF5"/>
<dbReference type="CDD" id="cd10334">
    <property type="entry name" value="SLC6sbd_u1"/>
    <property type="match status" value="1"/>
</dbReference>
<dbReference type="Proteomes" id="UP000294902">
    <property type="component" value="Unassembled WGS sequence"/>
</dbReference>
<feature type="transmembrane region" description="Helical" evidence="6">
    <location>
        <begin position="474"/>
        <end position="493"/>
    </location>
</feature>
<feature type="transmembrane region" description="Helical" evidence="6">
    <location>
        <begin position="126"/>
        <end position="150"/>
    </location>
</feature>
<evidence type="ECO:0000256" key="6">
    <source>
        <dbReference type="SAM" id="Phobius"/>
    </source>
</evidence>
<dbReference type="PANTHER" id="PTHR11616:SF240">
    <property type="entry name" value="BLOATED TUBULES, ISOFORM B-RELATED"/>
    <property type="match status" value="1"/>
</dbReference>
<dbReference type="PROSITE" id="PS50267">
    <property type="entry name" value="NA_NEUROTRAN_SYMP_3"/>
    <property type="match status" value="1"/>
</dbReference>
<feature type="transmembrane region" description="Helical" evidence="6">
    <location>
        <begin position="184"/>
        <end position="204"/>
    </location>
</feature>
<dbReference type="PRINTS" id="PR00176">
    <property type="entry name" value="NANEUSMPORT"/>
</dbReference>
<feature type="transmembrane region" description="Helical" evidence="6">
    <location>
        <begin position="46"/>
        <end position="67"/>
    </location>
</feature>
<evidence type="ECO:0000256" key="4">
    <source>
        <dbReference type="ARBA" id="ARBA00022989"/>
    </source>
</evidence>
<keyword evidence="3 6" id="KW-0812">Transmembrane</keyword>
<organism evidence="7 8">
    <name type="scientific">Natranaerovirga pectinivora</name>
    <dbReference type="NCBI Taxonomy" id="682400"/>
    <lineage>
        <taxon>Bacteria</taxon>
        <taxon>Bacillati</taxon>
        <taxon>Bacillota</taxon>
        <taxon>Clostridia</taxon>
        <taxon>Lachnospirales</taxon>
        <taxon>Natranaerovirgaceae</taxon>
        <taxon>Natranaerovirga</taxon>
    </lineage>
</organism>
<dbReference type="InterPro" id="IPR037272">
    <property type="entry name" value="SNS_sf"/>
</dbReference>
<protein>
    <submittedName>
        <fullName evidence="7">NSS family neurotransmitter:Na+ symporter</fullName>
    </submittedName>
</protein>
<dbReference type="GO" id="GO:0005886">
    <property type="term" value="C:plasma membrane"/>
    <property type="evidence" value="ECO:0007669"/>
    <property type="project" value="TreeGrafter"/>
</dbReference>
<keyword evidence="4 6" id="KW-1133">Transmembrane helix</keyword>
<dbReference type="GO" id="GO:0035725">
    <property type="term" value="P:sodium ion transmembrane transport"/>
    <property type="evidence" value="ECO:0007669"/>
    <property type="project" value="TreeGrafter"/>
</dbReference>
<dbReference type="Pfam" id="PF00209">
    <property type="entry name" value="SNF"/>
    <property type="match status" value="1"/>
</dbReference>
<evidence type="ECO:0000256" key="5">
    <source>
        <dbReference type="ARBA" id="ARBA00023136"/>
    </source>
</evidence>
<name>A0A4R3MNF5_9FIRM</name>
<proteinExistence type="predicted"/>
<feature type="transmembrane region" description="Helical" evidence="6">
    <location>
        <begin position="298"/>
        <end position="322"/>
    </location>
</feature>
<feature type="transmembrane region" description="Helical" evidence="6">
    <location>
        <begin position="356"/>
        <end position="379"/>
    </location>
</feature>
<dbReference type="InterPro" id="IPR000175">
    <property type="entry name" value="Na/ntran_symport"/>
</dbReference>
<feature type="transmembrane region" description="Helical" evidence="6">
    <location>
        <begin position="436"/>
        <end position="453"/>
    </location>
</feature>
<feature type="transmembrane region" description="Helical" evidence="6">
    <location>
        <begin position="6"/>
        <end position="25"/>
    </location>
</feature>
<dbReference type="SUPFAM" id="SSF161070">
    <property type="entry name" value="SNF-like"/>
    <property type="match status" value="1"/>
</dbReference>
<gene>
    <name evidence="7" type="ORF">EDC18_10615</name>
</gene>
<feature type="transmembrane region" description="Helical" evidence="6">
    <location>
        <begin position="508"/>
        <end position="529"/>
    </location>
</feature>
<comment type="caution">
    <text evidence="7">The sequence shown here is derived from an EMBL/GenBank/DDBJ whole genome shotgun (WGS) entry which is preliminary data.</text>
</comment>
<feature type="transmembrane region" description="Helical" evidence="6">
    <location>
        <begin position="216"/>
        <end position="242"/>
    </location>
</feature>
<sequence>MVYSIIIHTLSQLIGLLAEILYYYIVLRRYLQKNFLGGVKMSRERWSSRSIFILAAIGSAVGLGNTWRFPGQAYQNGGGAFLIPYFIALVTAGIPLLIMEIAIGKKFQAGAPTAFRKLGKKKGFEWLGWWPLATSFAIVAYYCIVMSWTFNYLWHSLTLAWTKSSSADFFYGDVLRLSDSPGNLGGLNMPLVIGLVLTWIFIWFSIRNGVKSMGKIVKWTVPLPIILLIILVIRALTLPGAIDGINYYLTPQWDRLKDINVWAAAYGQIFFSLSVLFGIMVAYASFLPKDSDVPTNSMIIAFADCLLSFVAGFAVFGTLGFLQQTSGTAIADMSITGPGLAFVTYPEAIAQLPGGLWIQVVFAFLFFLMLLTLGIDSAFSIVEGIVTGLVDKFGWDKKKTVAGMCFVGFAAGLIFATNAGLYWLDIVDNWVNNFNLILIGVFECVVVGWIYSAKKLRNEFNEDSNMKFGPWWDFMIKYVTPLSLLGLNILFLIDSFKANYEGYATKHLLIGGWGIVLATIVFGFVFTTLKGKDLEEEVN</sequence>
<evidence type="ECO:0000256" key="1">
    <source>
        <dbReference type="ARBA" id="ARBA00004141"/>
    </source>
</evidence>